<evidence type="ECO:0000259" key="3">
    <source>
        <dbReference type="PROSITE" id="PS51371"/>
    </source>
</evidence>
<dbReference type="EMBL" id="HBFA01004085">
    <property type="protein sequence ID" value="CAD8651600.1"/>
    <property type="molecule type" value="Transcribed_RNA"/>
</dbReference>
<gene>
    <name evidence="4" type="ORF">POBO1169_LOCUS2071</name>
</gene>
<organism evidence="4">
    <name type="scientific">Pyramimonas obovata</name>
    <dbReference type="NCBI Taxonomy" id="1411642"/>
    <lineage>
        <taxon>Eukaryota</taxon>
        <taxon>Viridiplantae</taxon>
        <taxon>Chlorophyta</taxon>
        <taxon>Pyramimonadophyceae</taxon>
        <taxon>Pyramimonadales</taxon>
        <taxon>Pyramimonadaceae</taxon>
        <taxon>Pyramimonas</taxon>
        <taxon>Pyramimonas incertae sedis</taxon>
    </lineage>
</organism>
<proteinExistence type="predicted"/>
<dbReference type="PANTHER" id="PTHR48108">
    <property type="entry name" value="CBS DOMAIN-CONTAINING PROTEIN CBSX2, CHLOROPLASTIC"/>
    <property type="match status" value="1"/>
</dbReference>
<keyword evidence="1" id="KW-0677">Repeat</keyword>
<sequence length="258" mass="27905">MAQCRVSNVCALTEAIQRVQGASFRATGPQRACPARFHRQTVQVTRARELNKAVGTSTRHRRSVVRCNASSKGLDEFYKTLTVEEFMSSPPLSVQPDTSVEEAIELLVTKGISGVPVTEVDGTVLGVISGFDIIALDKTPGSVDKSDGMFPMIGKCDTYGGDKKKMWSDFMELKEIAETADSATVGPIMHDTVTISKDASLTEASNLIIDKKLHRLCVLGDDGKLAGVLSRGDIMRATLKALQSQIAISQELRTTDEV</sequence>
<dbReference type="Pfam" id="PF00571">
    <property type="entry name" value="CBS"/>
    <property type="match status" value="2"/>
</dbReference>
<dbReference type="InterPro" id="IPR051462">
    <property type="entry name" value="CBS_domain-containing"/>
</dbReference>
<name>A0A7S0QT82_9CHLO</name>
<dbReference type="SMART" id="SM00116">
    <property type="entry name" value="CBS"/>
    <property type="match status" value="2"/>
</dbReference>
<dbReference type="PANTHER" id="PTHR48108:SF6">
    <property type="entry name" value="CBS DOMAIN-CONTAINING PROTEIN CBSX1, CHLOROPLASTIC"/>
    <property type="match status" value="1"/>
</dbReference>
<evidence type="ECO:0000256" key="2">
    <source>
        <dbReference type="PROSITE-ProRule" id="PRU00703"/>
    </source>
</evidence>
<keyword evidence="2" id="KW-0129">CBS domain</keyword>
<feature type="domain" description="CBS" evidence="3">
    <location>
        <begin position="87"/>
        <end position="143"/>
    </location>
</feature>
<dbReference type="AlphaFoldDB" id="A0A7S0QT82"/>
<evidence type="ECO:0000313" key="4">
    <source>
        <dbReference type="EMBL" id="CAD8651600.1"/>
    </source>
</evidence>
<dbReference type="Gene3D" id="3.10.580.10">
    <property type="entry name" value="CBS-domain"/>
    <property type="match status" value="1"/>
</dbReference>
<protein>
    <recommendedName>
        <fullName evidence="3">CBS domain-containing protein</fullName>
    </recommendedName>
</protein>
<dbReference type="InterPro" id="IPR046342">
    <property type="entry name" value="CBS_dom_sf"/>
</dbReference>
<evidence type="ECO:0000256" key="1">
    <source>
        <dbReference type="ARBA" id="ARBA00022737"/>
    </source>
</evidence>
<reference evidence="4" key="1">
    <citation type="submission" date="2021-01" db="EMBL/GenBank/DDBJ databases">
        <authorList>
            <person name="Corre E."/>
            <person name="Pelletier E."/>
            <person name="Niang G."/>
            <person name="Scheremetjew M."/>
            <person name="Finn R."/>
            <person name="Kale V."/>
            <person name="Holt S."/>
            <person name="Cochrane G."/>
            <person name="Meng A."/>
            <person name="Brown T."/>
            <person name="Cohen L."/>
        </authorList>
    </citation>
    <scope>NUCLEOTIDE SEQUENCE</scope>
    <source>
        <strain evidence="4">CCMP722</strain>
    </source>
</reference>
<accession>A0A7S0QT82</accession>
<feature type="domain" description="CBS" evidence="3">
    <location>
        <begin position="188"/>
        <end position="244"/>
    </location>
</feature>
<dbReference type="PROSITE" id="PS51371">
    <property type="entry name" value="CBS"/>
    <property type="match status" value="2"/>
</dbReference>
<dbReference type="InterPro" id="IPR000644">
    <property type="entry name" value="CBS_dom"/>
</dbReference>
<dbReference type="SUPFAM" id="SSF54631">
    <property type="entry name" value="CBS-domain pair"/>
    <property type="match status" value="1"/>
</dbReference>